<evidence type="ECO:0000256" key="3">
    <source>
        <dbReference type="ARBA" id="ARBA00022723"/>
    </source>
</evidence>
<evidence type="ECO:0000256" key="1">
    <source>
        <dbReference type="ARBA" id="ARBA00001947"/>
    </source>
</evidence>
<dbReference type="Gene3D" id="2.60.120.380">
    <property type="match status" value="1"/>
</dbReference>
<keyword evidence="4" id="KW-0862">Zinc</keyword>
<dbReference type="PRINTS" id="PR00765">
    <property type="entry name" value="CRBOXYPTASEA"/>
</dbReference>
<proteinExistence type="inferred from homology"/>
<dbReference type="Pfam" id="PF04151">
    <property type="entry name" value="PPC"/>
    <property type="match status" value="1"/>
</dbReference>
<reference evidence="8 9" key="1">
    <citation type="submission" date="2019-11" db="EMBL/GenBank/DDBJ databases">
        <title>Genome sequence of Deinococcus xianganensis Y35, AI-2 producing algicidal bacterium, isolated from lake water.</title>
        <authorList>
            <person name="Li Y."/>
        </authorList>
    </citation>
    <scope>NUCLEOTIDE SEQUENCE [LARGE SCALE GENOMIC DNA]</scope>
    <source>
        <strain evidence="8 9">Y35</strain>
    </source>
</reference>
<dbReference type="SUPFAM" id="SSF53187">
    <property type="entry name" value="Zn-dependent exopeptidases"/>
    <property type="match status" value="1"/>
</dbReference>
<dbReference type="GO" id="GO:0005615">
    <property type="term" value="C:extracellular space"/>
    <property type="evidence" value="ECO:0007669"/>
    <property type="project" value="TreeGrafter"/>
</dbReference>
<keyword evidence="6" id="KW-0732">Signal</keyword>
<feature type="domain" description="Peptidase M14" evidence="7">
    <location>
        <begin position="140"/>
        <end position="436"/>
    </location>
</feature>
<dbReference type="AlphaFoldDB" id="A0A6I4YAP0"/>
<dbReference type="InterPro" id="IPR007280">
    <property type="entry name" value="Peptidase_C_arc/bac"/>
</dbReference>
<evidence type="ECO:0000313" key="8">
    <source>
        <dbReference type="EMBL" id="MXV19439.1"/>
    </source>
</evidence>
<dbReference type="Gene3D" id="3.40.630.10">
    <property type="entry name" value="Zn peptidases"/>
    <property type="match status" value="1"/>
</dbReference>
<evidence type="ECO:0000256" key="2">
    <source>
        <dbReference type="ARBA" id="ARBA00005988"/>
    </source>
</evidence>
<keyword evidence="8" id="KW-0121">Carboxypeptidase</keyword>
<dbReference type="GO" id="GO:0008270">
    <property type="term" value="F:zinc ion binding"/>
    <property type="evidence" value="ECO:0007669"/>
    <property type="project" value="InterPro"/>
</dbReference>
<evidence type="ECO:0000256" key="4">
    <source>
        <dbReference type="ARBA" id="ARBA00022833"/>
    </source>
</evidence>
<dbReference type="InterPro" id="IPR057247">
    <property type="entry name" value="CARBOXYPEPT_ZN_2"/>
</dbReference>
<feature type="active site" description="Proton donor/acceptor" evidence="5">
    <location>
        <position position="416"/>
    </location>
</feature>
<feature type="chain" id="PRO_5026149660" evidence="6">
    <location>
        <begin position="23"/>
        <end position="672"/>
    </location>
</feature>
<evidence type="ECO:0000256" key="5">
    <source>
        <dbReference type="PROSITE-ProRule" id="PRU01379"/>
    </source>
</evidence>
<sequence length="672" mass="71235">MHKGLSVSLLSAALLLASCSQTPSIQTPSAPQASPAPGTGTLVASADECSTFQQYPVVVSRIDFKTPRDWLDIVKTFEPVGGSLEEGYVLLDVGQADFERLRVTGLTRGWTVKIDRAQTERHSASLKTPLGALSINGYSCYRTVEETYASAQNLVAQYPNLASWSSFGSSWLKTKGRGGYDMNVLKLTNRSTTGTKPRLLITASIHAREYTPAELATRFAEYLLANYGRDADVTWMLDTQEVWLVLQSNPDGRKKAEAGASWRKNANDTQACGNGLFGADLNRNFNYAWGTGGSSTDPCNETYRGVAAASEPETQNLQTLIRDAFPDNRGPARTDAAPASTPGVYIDIHSYSKLVLWPWGDTSTVAPNGVALQSLGRKLAFFNGYTPEQSIGLYPTSGTTNDFAYGELGVASYTFELGNAFFESCSAFTGTILPQNQAALLYALRVARAPYQLGSGPDSVSVSAPASVATGGTFTLSASATNTRFNTSNGAEPTRTVTAAEYFIDTPPWAGGTPTAMTATDGSFGSATEAVRATVSTAGLSDGRHTVYVRARNNNGTYGPVSAVFVTVGGTVTPPASTTYTGTVASRGNSYQPSTTGFSYAGGTLKGNLSAAAGTDFDLYLQKLSGSTWTQVAASEGSTSTEAITYAATSGTYRWRVYAYSGSGSYTLTETR</sequence>
<comment type="cofactor">
    <cofactor evidence="1">
        <name>Zn(2+)</name>
        <dbReference type="ChEBI" id="CHEBI:29105"/>
    </cofactor>
</comment>
<dbReference type="PANTHER" id="PTHR11705">
    <property type="entry name" value="PROTEASE FAMILY M14 CARBOXYPEPTIDASE A,B"/>
    <property type="match status" value="1"/>
</dbReference>
<keyword evidence="8" id="KW-0378">Hydrolase</keyword>
<dbReference type="GO" id="GO:0004181">
    <property type="term" value="F:metallocarboxypeptidase activity"/>
    <property type="evidence" value="ECO:0007669"/>
    <property type="project" value="InterPro"/>
</dbReference>
<comment type="similarity">
    <text evidence="2 5">Belongs to the peptidase M14 family.</text>
</comment>
<dbReference type="Pfam" id="PF00246">
    <property type="entry name" value="Peptidase_M14"/>
    <property type="match status" value="1"/>
</dbReference>
<keyword evidence="9" id="KW-1185">Reference proteome</keyword>
<dbReference type="SMART" id="SM00631">
    <property type="entry name" value="Zn_pept"/>
    <property type="match status" value="1"/>
</dbReference>
<evidence type="ECO:0000256" key="6">
    <source>
        <dbReference type="SAM" id="SignalP"/>
    </source>
</evidence>
<dbReference type="GO" id="GO:0006508">
    <property type="term" value="P:proteolysis"/>
    <property type="evidence" value="ECO:0007669"/>
    <property type="project" value="InterPro"/>
</dbReference>
<evidence type="ECO:0000259" key="7">
    <source>
        <dbReference type="PROSITE" id="PS52035"/>
    </source>
</evidence>
<name>A0A6I4YAP0_9DEIO</name>
<dbReference type="InterPro" id="IPR000834">
    <property type="entry name" value="Peptidase_M14"/>
</dbReference>
<dbReference type="SUPFAM" id="SSF89260">
    <property type="entry name" value="Collagen-binding domain"/>
    <property type="match status" value="1"/>
</dbReference>
<dbReference type="PROSITE" id="PS52035">
    <property type="entry name" value="PEPTIDASE_M14"/>
    <property type="match status" value="1"/>
</dbReference>
<gene>
    <name evidence="8" type="ORF">GLX28_07300</name>
</gene>
<keyword evidence="3" id="KW-0479">Metal-binding</keyword>
<feature type="signal peptide" evidence="6">
    <location>
        <begin position="1"/>
        <end position="22"/>
    </location>
</feature>
<dbReference type="PANTHER" id="PTHR11705:SF119">
    <property type="entry name" value="OS02G0119300 PROTEIN"/>
    <property type="match status" value="1"/>
</dbReference>
<dbReference type="PROSITE" id="PS00133">
    <property type="entry name" value="CARBOXYPEPT_ZN_2"/>
    <property type="match status" value="1"/>
</dbReference>
<protein>
    <submittedName>
        <fullName evidence="8">Carboxypeptidase</fullName>
    </submittedName>
</protein>
<accession>A0A6I4YAP0</accession>
<dbReference type="EMBL" id="WVHK01000019">
    <property type="protein sequence ID" value="MXV19439.1"/>
    <property type="molecule type" value="Genomic_DNA"/>
</dbReference>
<dbReference type="PROSITE" id="PS51257">
    <property type="entry name" value="PROKAR_LIPOPROTEIN"/>
    <property type="match status" value="1"/>
</dbReference>
<comment type="caution">
    <text evidence="8">The sequence shown here is derived from an EMBL/GenBank/DDBJ whole genome shotgun (WGS) entry which is preliminary data.</text>
</comment>
<organism evidence="8 9">
    <name type="scientific">Deinococcus xianganensis</name>
    <dbReference type="NCBI Taxonomy" id="1507289"/>
    <lineage>
        <taxon>Bacteria</taxon>
        <taxon>Thermotogati</taxon>
        <taxon>Deinococcota</taxon>
        <taxon>Deinococci</taxon>
        <taxon>Deinococcales</taxon>
        <taxon>Deinococcaceae</taxon>
        <taxon>Deinococcus</taxon>
    </lineage>
</organism>
<dbReference type="RefSeq" id="WP_160978122.1">
    <property type="nucleotide sequence ID" value="NZ_WVHK01000019.1"/>
</dbReference>
<evidence type="ECO:0000313" key="9">
    <source>
        <dbReference type="Proteomes" id="UP000430519"/>
    </source>
</evidence>
<dbReference type="Proteomes" id="UP000430519">
    <property type="component" value="Unassembled WGS sequence"/>
</dbReference>
<keyword evidence="8" id="KW-0645">Protease</keyword>